<proteinExistence type="predicted"/>
<evidence type="ECO:0000313" key="3">
    <source>
        <dbReference type="Proteomes" id="UP000195442"/>
    </source>
</evidence>
<keyword evidence="3" id="KW-1185">Reference proteome</keyword>
<protein>
    <submittedName>
        <fullName evidence="2">Uncharacterized protein</fullName>
    </submittedName>
</protein>
<evidence type="ECO:0000256" key="1">
    <source>
        <dbReference type="SAM" id="Phobius"/>
    </source>
</evidence>
<keyword evidence="1" id="KW-0812">Transmembrane</keyword>
<feature type="transmembrane region" description="Helical" evidence="1">
    <location>
        <begin position="85"/>
        <end position="107"/>
    </location>
</feature>
<organism evidence="2 3">
    <name type="scientific">Crenothrix polyspora</name>
    <dbReference type="NCBI Taxonomy" id="360316"/>
    <lineage>
        <taxon>Bacteria</taxon>
        <taxon>Pseudomonadati</taxon>
        <taxon>Pseudomonadota</taxon>
        <taxon>Gammaproteobacteria</taxon>
        <taxon>Methylococcales</taxon>
        <taxon>Crenotrichaceae</taxon>
        <taxon>Crenothrix</taxon>
    </lineage>
</organism>
<sequence>MIGALIMIFSILWVYQSAVRGKVSNPIIWVIGCAAVFFASQTLLVWGSVDILETMRGGEADANYERDLSSIGDRKNMGGFQGAKGTFISVFMELMPPLVGFLVIAIIRSKFMLREPLSMGNLFGGLKEMFQSIKQSFKVPE</sequence>
<reference evidence="3" key="1">
    <citation type="submission" date="2017-02" db="EMBL/GenBank/DDBJ databases">
        <authorList>
            <person name="Daims H."/>
        </authorList>
    </citation>
    <scope>NUCLEOTIDE SEQUENCE [LARGE SCALE GENOMIC DNA]</scope>
</reference>
<dbReference type="EMBL" id="FUKJ01000249">
    <property type="protein sequence ID" value="SJM93305.1"/>
    <property type="molecule type" value="Genomic_DNA"/>
</dbReference>
<feature type="transmembrane region" description="Helical" evidence="1">
    <location>
        <begin position="26"/>
        <end position="46"/>
    </location>
</feature>
<evidence type="ECO:0000313" key="2">
    <source>
        <dbReference type="EMBL" id="SJM93305.1"/>
    </source>
</evidence>
<dbReference type="AlphaFoldDB" id="A0A1R4HAN4"/>
<keyword evidence="1" id="KW-0472">Membrane</keyword>
<gene>
    <name evidence="2" type="ORF">CRENPOLYSF2_3220006</name>
</gene>
<dbReference type="OrthoDB" id="5571681at2"/>
<name>A0A1R4HAN4_9GAMM</name>
<dbReference type="Proteomes" id="UP000195442">
    <property type="component" value="Unassembled WGS sequence"/>
</dbReference>
<keyword evidence="1" id="KW-1133">Transmembrane helix</keyword>
<accession>A0A1R4HAN4</accession>